<name>A0ABW2VPZ5_9ACTN</name>
<feature type="transmembrane region" description="Helical" evidence="11">
    <location>
        <begin position="73"/>
        <end position="92"/>
    </location>
</feature>
<evidence type="ECO:0000256" key="4">
    <source>
        <dbReference type="ARBA" id="ARBA00022679"/>
    </source>
</evidence>
<dbReference type="InterPro" id="IPR011712">
    <property type="entry name" value="Sig_transdc_His_kin_sub3_dim/P"/>
</dbReference>
<comment type="caution">
    <text evidence="14">The sequence shown here is derived from an EMBL/GenBank/DDBJ whole genome shotgun (WGS) entry which is preliminary data.</text>
</comment>
<evidence type="ECO:0000256" key="6">
    <source>
        <dbReference type="ARBA" id="ARBA00022777"/>
    </source>
</evidence>
<dbReference type="Pfam" id="PF02518">
    <property type="entry name" value="HATPase_c"/>
    <property type="match status" value="1"/>
</dbReference>
<evidence type="ECO:0000256" key="8">
    <source>
        <dbReference type="ARBA" id="ARBA00023012"/>
    </source>
</evidence>
<dbReference type="CDD" id="cd16917">
    <property type="entry name" value="HATPase_UhpB-NarQ-NarX-like"/>
    <property type="match status" value="1"/>
</dbReference>
<feature type="transmembrane region" description="Helical" evidence="11">
    <location>
        <begin position="112"/>
        <end position="133"/>
    </location>
</feature>
<keyword evidence="5" id="KW-0547">Nucleotide-binding</keyword>
<dbReference type="Pfam" id="PF07730">
    <property type="entry name" value="HisKA_3"/>
    <property type="match status" value="1"/>
</dbReference>
<keyword evidence="11" id="KW-0812">Transmembrane</keyword>
<evidence type="ECO:0000313" key="15">
    <source>
        <dbReference type="Proteomes" id="UP001596957"/>
    </source>
</evidence>
<keyword evidence="7" id="KW-0067">ATP-binding</keyword>
<reference evidence="15" key="1">
    <citation type="journal article" date="2019" name="Int. J. Syst. Evol. Microbiol.">
        <title>The Global Catalogue of Microorganisms (GCM) 10K type strain sequencing project: providing services to taxonomists for standard genome sequencing and annotation.</title>
        <authorList>
            <consortium name="The Broad Institute Genomics Platform"/>
            <consortium name="The Broad Institute Genome Sequencing Center for Infectious Disease"/>
            <person name="Wu L."/>
            <person name="Ma J."/>
        </authorList>
    </citation>
    <scope>NUCLEOTIDE SEQUENCE [LARGE SCALE GENOMIC DNA]</scope>
    <source>
        <strain evidence="15">CGMCC 4.7198</strain>
    </source>
</reference>
<keyword evidence="8" id="KW-0902">Two-component regulatory system</keyword>
<dbReference type="RefSeq" id="WP_381249145.1">
    <property type="nucleotide sequence ID" value="NZ_JBHTBI010000003.1"/>
</dbReference>
<evidence type="ECO:0000256" key="7">
    <source>
        <dbReference type="ARBA" id="ARBA00022840"/>
    </source>
</evidence>
<dbReference type="Gene3D" id="1.20.5.1930">
    <property type="match status" value="1"/>
</dbReference>
<feature type="domain" description="Signal transduction histidine kinase subgroup 3 dimerisation and phosphoacceptor" evidence="13">
    <location>
        <begin position="262"/>
        <end position="324"/>
    </location>
</feature>
<dbReference type="EMBL" id="JBHTEC010000001">
    <property type="protein sequence ID" value="MFD0286570.1"/>
    <property type="molecule type" value="Genomic_DNA"/>
</dbReference>
<feature type="coiled-coil region" evidence="9">
    <location>
        <begin position="230"/>
        <end position="272"/>
    </location>
</feature>
<dbReference type="InterPro" id="IPR050482">
    <property type="entry name" value="Sensor_HK_TwoCompSys"/>
</dbReference>
<feature type="transmembrane region" description="Helical" evidence="11">
    <location>
        <begin position="214"/>
        <end position="233"/>
    </location>
</feature>
<dbReference type="EC" id="2.7.13.3" evidence="2"/>
<feature type="transmembrane region" description="Helical" evidence="11">
    <location>
        <begin position="159"/>
        <end position="177"/>
    </location>
</feature>
<keyword evidence="11" id="KW-0472">Membrane</keyword>
<evidence type="ECO:0000256" key="5">
    <source>
        <dbReference type="ARBA" id="ARBA00022741"/>
    </source>
</evidence>
<evidence type="ECO:0000256" key="3">
    <source>
        <dbReference type="ARBA" id="ARBA00022553"/>
    </source>
</evidence>
<dbReference type="PANTHER" id="PTHR24421">
    <property type="entry name" value="NITRATE/NITRITE SENSOR PROTEIN NARX-RELATED"/>
    <property type="match status" value="1"/>
</dbReference>
<keyword evidence="3" id="KW-0597">Phosphoprotein</keyword>
<feature type="region of interest" description="Disordered" evidence="10">
    <location>
        <begin position="1"/>
        <end position="50"/>
    </location>
</feature>
<evidence type="ECO:0000259" key="12">
    <source>
        <dbReference type="Pfam" id="PF02518"/>
    </source>
</evidence>
<evidence type="ECO:0000256" key="1">
    <source>
        <dbReference type="ARBA" id="ARBA00000085"/>
    </source>
</evidence>
<organism evidence="14 15">
    <name type="scientific">Streptomyces lutosisoli</name>
    <dbReference type="NCBI Taxonomy" id="2665721"/>
    <lineage>
        <taxon>Bacteria</taxon>
        <taxon>Bacillati</taxon>
        <taxon>Actinomycetota</taxon>
        <taxon>Actinomycetes</taxon>
        <taxon>Kitasatosporales</taxon>
        <taxon>Streptomycetaceae</taxon>
        <taxon>Streptomyces</taxon>
    </lineage>
</organism>
<evidence type="ECO:0000259" key="13">
    <source>
        <dbReference type="Pfam" id="PF07730"/>
    </source>
</evidence>
<evidence type="ECO:0000256" key="10">
    <source>
        <dbReference type="SAM" id="MobiDB-lite"/>
    </source>
</evidence>
<dbReference type="InterPro" id="IPR003594">
    <property type="entry name" value="HATPase_dom"/>
</dbReference>
<dbReference type="PANTHER" id="PTHR24421:SF10">
    <property type="entry name" value="NITRATE_NITRITE SENSOR PROTEIN NARQ"/>
    <property type="match status" value="1"/>
</dbReference>
<dbReference type="SUPFAM" id="SSF55874">
    <property type="entry name" value="ATPase domain of HSP90 chaperone/DNA topoisomerase II/histidine kinase"/>
    <property type="match status" value="1"/>
</dbReference>
<keyword evidence="4" id="KW-0808">Transferase</keyword>
<keyword evidence="15" id="KW-1185">Reference proteome</keyword>
<dbReference type="Gene3D" id="3.30.565.10">
    <property type="entry name" value="Histidine kinase-like ATPase, C-terminal domain"/>
    <property type="match status" value="1"/>
</dbReference>
<dbReference type="InterPro" id="IPR036890">
    <property type="entry name" value="HATPase_C_sf"/>
</dbReference>
<protein>
    <recommendedName>
        <fullName evidence="2">histidine kinase</fullName>
        <ecNumber evidence="2">2.7.13.3</ecNumber>
    </recommendedName>
</protein>
<gene>
    <name evidence="14" type="ORF">ACFQZP_33815</name>
</gene>
<sequence>MPSRADLGENEPVKSASVAERLRGGARVLRRPPWDGGAARPPEHHPSRHPLREAVRLLRLQTGPLPRPTPRGLALDVTLALALGITLLPWAATHGAHLLRHAHDGVAPLVPTATGSLVAALALAVMASAPLVFRRRYPLAVLWIVTGAAALTPHDAQRIVFYPCVIAAYSAAAFGPYRVATLASLPVTAYTVGTVGESVGVIGDSVAPTVPTQYVTLLILVPLVVTANGLRMWKLRADESRERMSALERERAEELRRAAERERARIARELHDVVTHNVSVMVIQAGAARKVMDIAPEQAREALLAVESGGRAAMAELRHTMGLLTMEADGPDPAATADLAPQPGLDQLDSLVGRVRDSGVPVELTVTGSPRTLPSGVGLAAYRVVQEALTNTVKHAAGSTATVAVEYGDDRLRVDILDTGGTADASAAATGNGRGLLGLRERLAVYGGTLHAGRRPTGGYRVTALIPLETE</sequence>
<evidence type="ECO:0000256" key="11">
    <source>
        <dbReference type="SAM" id="Phobius"/>
    </source>
</evidence>
<feature type="compositionally biased region" description="Basic and acidic residues" evidence="10">
    <location>
        <begin position="41"/>
        <end position="50"/>
    </location>
</feature>
<proteinExistence type="predicted"/>
<keyword evidence="6 14" id="KW-0418">Kinase</keyword>
<keyword evidence="9" id="KW-0175">Coiled coil</keyword>
<feature type="domain" description="Histidine kinase/HSP90-like ATPase" evidence="12">
    <location>
        <begin position="380"/>
        <end position="469"/>
    </location>
</feature>
<evidence type="ECO:0000256" key="2">
    <source>
        <dbReference type="ARBA" id="ARBA00012438"/>
    </source>
</evidence>
<keyword evidence="11" id="KW-1133">Transmembrane helix</keyword>
<dbReference type="GO" id="GO:0016301">
    <property type="term" value="F:kinase activity"/>
    <property type="evidence" value="ECO:0007669"/>
    <property type="project" value="UniProtKB-KW"/>
</dbReference>
<evidence type="ECO:0000256" key="9">
    <source>
        <dbReference type="SAM" id="Coils"/>
    </source>
</evidence>
<evidence type="ECO:0000313" key="14">
    <source>
        <dbReference type="EMBL" id="MFD0286570.1"/>
    </source>
</evidence>
<comment type="catalytic activity">
    <reaction evidence="1">
        <text>ATP + protein L-histidine = ADP + protein N-phospho-L-histidine.</text>
        <dbReference type="EC" id="2.7.13.3"/>
    </reaction>
</comment>
<dbReference type="Proteomes" id="UP001596957">
    <property type="component" value="Unassembled WGS sequence"/>
</dbReference>
<accession>A0ABW2VPZ5</accession>